<dbReference type="AlphaFoldDB" id="A0A7G2F5W4"/>
<protein>
    <submittedName>
        <fullName evidence="4">(thale cress) hypothetical protein</fullName>
    </submittedName>
</protein>
<feature type="compositionally biased region" description="Basic and acidic residues" evidence="1">
    <location>
        <begin position="259"/>
        <end position="304"/>
    </location>
</feature>
<feature type="region of interest" description="Disordered" evidence="1">
    <location>
        <begin position="481"/>
        <end position="525"/>
    </location>
</feature>
<proteinExistence type="predicted"/>
<dbReference type="EMBL" id="LR881469">
    <property type="protein sequence ID" value="CAD5328468.1"/>
    <property type="molecule type" value="Genomic_DNA"/>
</dbReference>
<dbReference type="PANTHER" id="PTHR31286">
    <property type="entry name" value="GLYCINE-RICH CELL WALL STRUCTURAL PROTEIN 1.8-LIKE"/>
    <property type="match status" value="1"/>
</dbReference>
<evidence type="ECO:0000313" key="4">
    <source>
        <dbReference type="EMBL" id="CAD5328468.1"/>
    </source>
</evidence>
<name>A0A7G2F5W4_ARATH</name>
<feature type="region of interest" description="Disordered" evidence="1">
    <location>
        <begin position="219"/>
        <end position="363"/>
    </location>
</feature>
<feature type="compositionally biased region" description="Basic and acidic residues" evidence="1">
    <location>
        <begin position="219"/>
        <end position="230"/>
    </location>
</feature>
<feature type="compositionally biased region" description="Basic and acidic residues" evidence="1">
    <location>
        <begin position="320"/>
        <end position="351"/>
    </location>
</feature>
<accession>A0A7G2F5W4</accession>
<dbReference type="Proteomes" id="UP000516314">
    <property type="component" value="Chromosome 4"/>
</dbReference>
<feature type="compositionally biased region" description="Polar residues" evidence="1">
    <location>
        <begin position="231"/>
        <end position="251"/>
    </location>
</feature>
<organism evidence="4 5">
    <name type="scientific">Arabidopsis thaliana</name>
    <name type="common">Mouse-ear cress</name>
    <dbReference type="NCBI Taxonomy" id="3702"/>
    <lineage>
        <taxon>Eukaryota</taxon>
        <taxon>Viridiplantae</taxon>
        <taxon>Streptophyta</taxon>
        <taxon>Embryophyta</taxon>
        <taxon>Tracheophyta</taxon>
        <taxon>Spermatophyta</taxon>
        <taxon>Magnoliopsida</taxon>
        <taxon>eudicotyledons</taxon>
        <taxon>Gunneridae</taxon>
        <taxon>Pentapetalae</taxon>
        <taxon>rosids</taxon>
        <taxon>malvids</taxon>
        <taxon>Brassicales</taxon>
        <taxon>Brassicaceae</taxon>
        <taxon>Camelineae</taxon>
        <taxon>Arabidopsis</taxon>
    </lineage>
</organism>
<feature type="compositionally biased region" description="Basic and acidic residues" evidence="1">
    <location>
        <begin position="508"/>
        <end position="518"/>
    </location>
</feature>
<gene>
    <name evidence="4" type="ORF">AT9943_LOCUS16116</name>
</gene>
<dbReference type="Pfam" id="PF14111">
    <property type="entry name" value="DUF4283"/>
    <property type="match status" value="1"/>
</dbReference>
<dbReference type="InterPro" id="IPR040256">
    <property type="entry name" value="At4g02000-like"/>
</dbReference>
<feature type="region of interest" description="Disordered" evidence="1">
    <location>
        <begin position="1"/>
        <end position="22"/>
    </location>
</feature>
<dbReference type="Pfam" id="PF14392">
    <property type="entry name" value="zf-CCHC_4"/>
    <property type="match status" value="1"/>
</dbReference>
<evidence type="ECO:0000259" key="2">
    <source>
        <dbReference type="Pfam" id="PF14111"/>
    </source>
</evidence>
<dbReference type="InterPro" id="IPR025558">
    <property type="entry name" value="DUF4283"/>
</dbReference>
<feature type="domain" description="DUF4283" evidence="2">
    <location>
        <begin position="40"/>
        <end position="122"/>
    </location>
</feature>
<sequence>MTSRIPYSAKGKGLAREEPSPPRKRIRIQAPDLDTSDLIQENSLTLIGRLTNPAVQRLWSLIPFLSNRWNLKGKAIGSDLGRGLFQFRFDFEEDIQKVLENRPYHFDQWMVILQRWEPIISPSFPSKIPFWIQLDGLPLHYWKPTMLKSIGEQLGEYVKQDLTPTTAMIQVLIDGLKPLIMETVIDFADGSEALVTLTYKKLRGHCFYCFRLSHEEKDCTEKPAPKESSRHTASPSKTKELQNSNHNNHASQRTKRTYSAREETARSQSDWRQRDYRGASHRERSAQERNRNSGEGSRDLRERLQNTTRSARSSQNQHLQWREKTNTRDNFRQDSSENSRTRRPPLEREYEVAAPPPTLQTPHTTEQVMGELREVTVQYTSCVDPTESAARKQRVLQGEARGLMANTAAQIIAATTGANHGENLTLELPAITSDPDQDTAVLDIPLRAEIPITATLFKTHQKREVLLVKVSPLVEEMNLGTERAHESTHSNHPQKQAAQERKHYKSQKRPDQIQKWDLKQSLFQQ</sequence>
<feature type="compositionally biased region" description="Polar residues" evidence="1">
    <location>
        <begin position="305"/>
        <end position="319"/>
    </location>
</feature>
<dbReference type="PANTHER" id="PTHR31286:SF163">
    <property type="entry name" value="ZINC KNUCKLE CX2CX4HX4C DOMAIN-CONTAINING PROTEIN"/>
    <property type="match status" value="1"/>
</dbReference>
<dbReference type="InterPro" id="IPR025836">
    <property type="entry name" value="Zn_knuckle_CX2CX4HX4C"/>
</dbReference>
<evidence type="ECO:0000259" key="3">
    <source>
        <dbReference type="Pfam" id="PF14392"/>
    </source>
</evidence>
<feature type="domain" description="Zinc knuckle CX2CX4HX4C" evidence="3">
    <location>
        <begin position="174"/>
        <end position="220"/>
    </location>
</feature>
<evidence type="ECO:0000313" key="5">
    <source>
        <dbReference type="Proteomes" id="UP000516314"/>
    </source>
</evidence>
<reference evidence="4 5" key="1">
    <citation type="submission" date="2020-09" db="EMBL/GenBank/DDBJ databases">
        <authorList>
            <person name="Ashkenazy H."/>
        </authorList>
    </citation>
    <scope>NUCLEOTIDE SEQUENCE [LARGE SCALE GENOMIC DNA]</scope>
    <source>
        <strain evidence="5">cv. Cdm-0</strain>
    </source>
</reference>
<evidence type="ECO:0000256" key="1">
    <source>
        <dbReference type="SAM" id="MobiDB-lite"/>
    </source>
</evidence>